<dbReference type="Pfam" id="PF04622">
    <property type="entry name" value="ERG2_Sigma1R"/>
    <property type="match status" value="1"/>
</dbReference>
<evidence type="ECO:0000256" key="7">
    <source>
        <dbReference type="ARBA" id="ARBA00022833"/>
    </source>
</evidence>
<keyword evidence="6 8" id="KW-0863">Zinc-finger</keyword>
<feature type="domain" description="RING-type" evidence="12">
    <location>
        <begin position="17"/>
        <end position="57"/>
    </location>
</feature>
<dbReference type="RefSeq" id="XP_019636414.1">
    <property type="nucleotide sequence ID" value="XM_019780855.1"/>
</dbReference>
<dbReference type="Proteomes" id="UP000515135">
    <property type="component" value="Unplaced"/>
</dbReference>
<dbReference type="Pfam" id="PF13920">
    <property type="entry name" value="zf-C3HC4_3"/>
    <property type="match status" value="1"/>
</dbReference>
<evidence type="ECO:0000256" key="1">
    <source>
        <dbReference type="ARBA" id="ARBA00000900"/>
    </source>
</evidence>
<dbReference type="SMART" id="SM00502">
    <property type="entry name" value="BBC"/>
    <property type="match status" value="1"/>
</dbReference>
<dbReference type="InterPro" id="IPR013783">
    <property type="entry name" value="Ig-like_fold"/>
</dbReference>
<evidence type="ECO:0000256" key="10">
    <source>
        <dbReference type="PROSITE-ProRule" id="PRU00504"/>
    </source>
</evidence>
<dbReference type="InterPro" id="IPR003649">
    <property type="entry name" value="Bbox_C"/>
</dbReference>
<keyword evidence="14" id="KW-1185">Reference proteome</keyword>
<dbReference type="PROSITE" id="PS50194">
    <property type="entry name" value="FILAMIN_REPEAT"/>
    <property type="match status" value="1"/>
</dbReference>
<dbReference type="SUPFAM" id="SSF101898">
    <property type="entry name" value="NHL repeat"/>
    <property type="match status" value="1"/>
</dbReference>
<dbReference type="InterPro" id="IPR000315">
    <property type="entry name" value="Znf_B-box"/>
</dbReference>
<comment type="similarity">
    <text evidence="2">Belongs to the TRIM/RBCC family.</text>
</comment>
<dbReference type="Gene3D" id="3.30.160.60">
    <property type="entry name" value="Classic Zinc Finger"/>
    <property type="match status" value="1"/>
</dbReference>
<evidence type="ECO:0000259" key="13">
    <source>
        <dbReference type="PROSITE" id="PS50119"/>
    </source>
</evidence>
<feature type="region of interest" description="Disordered" evidence="11">
    <location>
        <begin position="731"/>
        <end position="826"/>
    </location>
</feature>
<dbReference type="OrthoDB" id="252722at2759"/>
<dbReference type="PANTHER" id="PTHR25462">
    <property type="entry name" value="BONUS, ISOFORM C-RELATED"/>
    <property type="match status" value="1"/>
</dbReference>
<evidence type="ECO:0000256" key="2">
    <source>
        <dbReference type="ARBA" id="ARBA00008518"/>
    </source>
</evidence>
<dbReference type="InterPro" id="IPR047153">
    <property type="entry name" value="TRIM45/56/19-like"/>
</dbReference>
<dbReference type="InterPro" id="IPR013083">
    <property type="entry name" value="Znf_RING/FYVE/PHD"/>
</dbReference>
<keyword evidence="5" id="KW-0677">Repeat</keyword>
<dbReference type="KEGG" id="bbel:109479011"/>
<feature type="compositionally biased region" description="Basic and acidic residues" evidence="11">
    <location>
        <begin position="812"/>
        <end position="826"/>
    </location>
</feature>
<dbReference type="EC" id="2.3.2.27" evidence="3"/>
<dbReference type="PROSITE" id="PS00518">
    <property type="entry name" value="ZF_RING_1"/>
    <property type="match status" value="1"/>
</dbReference>
<feature type="compositionally biased region" description="Basic and acidic residues" evidence="11">
    <location>
        <begin position="767"/>
        <end position="777"/>
    </location>
</feature>
<dbReference type="Gene3D" id="4.10.830.40">
    <property type="match status" value="1"/>
</dbReference>
<dbReference type="PROSITE" id="PS50119">
    <property type="entry name" value="ZF_BBOX"/>
    <property type="match status" value="2"/>
</dbReference>
<keyword evidence="4" id="KW-0479">Metal-binding</keyword>
<evidence type="ECO:0000256" key="6">
    <source>
        <dbReference type="ARBA" id="ARBA00022771"/>
    </source>
</evidence>
<dbReference type="InterPro" id="IPR011042">
    <property type="entry name" value="6-blade_b-propeller_TolB-like"/>
</dbReference>
<evidence type="ECO:0000256" key="11">
    <source>
        <dbReference type="SAM" id="MobiDB-lite"/>
    </source>
</evidence>
<dbReference type="AlphaFoldDB" id="A0A6P4ZQR7"/>
<dbReference type="SMART" id="SM00184">
    <property type="entry name" value="RING"/>
    <property type="match status" value="1"/>
</dbReference>
<dbReference type="SUPFAM" id="SSF57845">
    <property type="entry name" value="B-box zinc-binding domain"/>
    <property type="match status" value="1"/>
</dbReference>
<dbReference type="GO" id="GO:0061630">
    <property type="term" value="F:ubiquitin protein ligase activity"/>
    <property type="evidence" value="ECO:0007669"/>
    <property type="project" value="UniProtKB-EC"/>
</dbReference>
<dbReference type="SUPFAM" id="SSF57850">
    <property type="entry name" value="RING/U-box"/>
    <property type="match status" value="1"/>
</dbReference>
<dbReference type="InterPro" id="IPR001841">
    <property type="entry name" value="Znf_RING"/>
</dbReference>
<sequence>MASKLASDDFDEQFLTCAVCMLHYRDARILPCLHTFCKQCLQDWAAKQQPLECPTCRKPVSLPDQGVDGLKINFYVNNLLEFAAVKKGAEPGVPCQVCEGNVEGSKSWCADCATLMCQSCTAVHRKLPSTKDHEVTTEETLRAERGLTKFQRKRYCNKHKSHELVFYCETCNALVCTACTVVDHRPGKDHNPVEITSVAQTKKETLQGLLQDIDPRLRKIEASIEDVDKKMSKVIHSKHTATNQTKAYFRQLADVMEKREEEILSQIEEQCQVDSKCLQAKKEAIEFDLAELTSAQTFCQQTVERGSDVHIVEVGKQVQTRVETLLTKELDLESNWSEFQFIVNTSVVDFEKEAEKFGGLETNVDVSKCKVAVKPAVVGFQCVTVLTTMNKNGSPCGTNNKAITANMEDPSGTEVPTQLQMKSRGVWEISYVTKVTGKHRLEVKVNSQQVAGSPFEVQVQESDTPVLTIGRKGTGVGELKGPIDVAVYKDGNIVVVDHDNKRVQVFDVNNGQPLTSFAVGGKNPFGIDVDSSGRFLVTSWGEDCGIRRYSKECEILNTLKPDCVRNPAGVAVLHDGRMVVVDNDQNSCLLLQPDGSLIREIGKGHLRAPRFIAVDESRDLMFVTDISAHKVFAFGLDGNLMFTFGKEGENDGEIKGPFGITLDPVDADRETAMKAIVAHLRELNPNGLLPDEDLQWLYVDTTEHVGPMCLLHLSLTEYLAFVGTDLDFERSPTKYEKSGKERESSKRKEDKTSKTQEECMCEEEESEPRQDERDKKGNKMRKDKTKRKEKESQKKEKKKNKTKPADQSCCTQKDKNPEENLEETRKEFVKPWKRDSVCQYLKHYIPKPNSSLELNWHGWANTSETVIEGGGVQTRVKHDVEFTVNLKPGDTAWVLTSDDHLVQWSMDTWMIEYGRGFTPMPIASSVLNAALYTRDWPTLKFLLNLYYKGLVREFMFHSSIVQDFLEEMHHLQPFLQ</sequence>
<feature type="repeat" description="Filamin" evidence="9">
    <location>
        <begin position="403"/>
        <end position="459"/>
    </location>
</feature>
<dbReference type="Pfam" id="PF01436">
    <property type="entry name" value="NHL"/>
    <property type="match status" value="1"/>
</dbReference>
<gene>
    <name evidence="15" type="primary">LOC109479011</name>
</gene>
<dbReference type="Pfam" id="PF00630">
    <property type="entry name" value="Filamin"/>
    <property type="match status" value="1"/>
</dbReference>
<dbReference type="GO" id="GO:0006513">
    <property type="term" value="P:protein monoubiquitination"/>
    <property type="evidence" value="ECO:0007669"/>
    <property type="project" value="TreeGrafter"/>
</dbReference>
<evidence type="ECO:0000313" key="15">
    <source>
        <dbReference type="RefSeq" id="XP_019636414.1"/>
    </source>
</evidence>
<dbReference type="PROSITE" id="PS51125">
    <property type="entry name" value="NHL"/>
    <property type="match status" value="1"/>
</dbReference>
<dbReference type="FunFam" id="2.60.40.10:FF:002465">
    <property type="entry name" value="Uncharacterized protein"/>
    <property type="match status" value="1"/>
</dbReference>
<dbReference type="InterPro" id="IPR001298">
    <property type="entry name" value="Filamin/ABP280_rpt"/>
</dbReference>
<dbReference type="SMART" id="SM00336">
    <property type="entry name" value="BBOX"/>
    <property type="match status" value="2"/>
</dbReference>
<evidence type="ECO:0000256" key="4">
    <source>
        <dbReference type="ARBA" id="ARBA00022723"/>
    </source>
</evidence>
<feature type="repeat" description="NHL" evidence="10">
    <location>
        <begin position="466"/>
        <end position="509"/>
    </location>
</feature>
<dbReference type="InterPro" id="IPR014756">
    <property type="entry name" value="Ig_E-set"/>
</dbReference>
<dbReference type="InterPro" id="IPR017868">
    <property type="entry name" value="Filamin/ABP280_repeat-like"/>
</dbReference>
<dbReference type="SMART" id="SM00557">
    <property type="entry name" value="IG_FLMN"/>
    <property type="match status" value="1"/>
</dbReference>
<keyword evidence="7" id="KW-0862">Zinc</keyword>
<protein>
    <recommendedName>
        <fullName evidence="3">RING-type E3 ubiquitin transferase</fullName>
        <ecNumber evidence="3">2.3.2.27</ecNumber>
    </recommendedName>
</protein>
<evidence type="ECO:0000256" key="9">
    <source>
        <dbReference type="PROSITE-ProRule" id="PRU00087"/>
    </source>
</evidence>
<dbReference type="InterPro" id="IPR001258">
    <property type="entry name" value="NHL_repeat"/>
</dbReference>
<proteinExistence type="inferred from homology"/>
<dbReference type="Pfam" id="PF00643">
    <property type="entry name" value="zf-B_box"/>
    <property type="match status" value="1"/>
</dbReference>
<dbReference type="GO" id="GO:0008270">
    <property type="term" value="F:zinc ion binding"/>
    <property type="evidence" value="ECO:0007669"/>
    <property type="project" value="UniProtKB-KW"/>
</dbReference>
<dbReference type="InterPro" id="IPR006716">
    <property type="entry name" value="ERG2_sigma1_rcpt-like"/>
</dbReference>
<evidence type="ECO:0000256" key="8">
    <source>
        <dbReference type="PROSITE-ProRule" id="PRU00024"/>
    </source>
</evidence>
<dbReference type="CDD" id="cd19757">
    <property type="entry name" value="Bbox1"/>
    <property type="match status" value="1"/>
</dbReference>
<evidence type="ECO:0000256" key="5">
    <source>
        <dbReference type="ARBA" id="ARBA00022737"/>
    </source>
</evidence>
<feature type="compositionally biased region" description="Basic and acidic residues" evidence="11">
    <location>
        <begin position="731"/>
        <end position="757"/>
    </location>
</feature>
<feature type="domain" description="B box-type" evidence="13">
    <location>
        <begin position="151"/>
        <end position="195"/>
    </location>
</feature>
<dbReference type="Gene3D" id="3.30.40.10">
    <property type="entry name" value="Zinc/RING finger domain, C3HC4 (zinc finger)"/>
    <property type="match status" value="1"/>
</dbReference>
<organism evidence="14 15">
    <name type="scientific">Branchiostoma belcheri</name>
    <name type="common">Amphioxus</name>
    <dbReference type="NCBI Taxonomy" id="7741"/>
    <lineage>
        <taxon>Eukaryota</taxon>
        <taxon>Metazoa</taxon>
        <taxon>Chordata</taxon>
        <taxon>Cephalochordata</taxon>
        <taxon>Leptocardii</taxon>
        <taxon>Amphioxiformes</taxon>
        <taxon>Branchiostomatidae</taxon>
        <taxon>Branchiostoma</taxon>
    </lineage>
</organism>
<accession>A0A6P4ZQR7</accession>
<reference evidence="15" key="1">
    <citation type="submission" date="2025-08" db="UniProtKB">
        <authorList>
            <consortium name="RefSeq"/>
        </authorList>
    </citation>
    <scope>IDENTIFICATION</scope>
    <source>
        <tissue evidence="15">Gonad</tissue>
    </source>
</reference>
<evidence type="ECO:0000313" key="14">
    <source>
        <dbReference type="Proteomes" id="UP000515135"/>
    </source>
</evidence>
<dbReference type="Gene3D" id="2.60.40.10">
    <property type="entry name" value="Immunoglobulins"/>
    <property type="match status" value="1"/>
</dbReference>
<dbReference type="PANTHER" id="PTHR25462:SF229">
    <property type="entry name" value="TRANSCRIPTION INTERMEDIARY FACTOR 1-BETA"/>
    <property type="match status" value="1"/>
</dbReference>
<evidence type="ECO:0000256" key="3">
    <source>
        <dbReference type="ARBA" id="ARBA00012483"/>
    </source>
</evidence>
<name>A0A6P4ZQR7_BRABE</name>
<comment type="catalytic activity">
    <reaction evidence="1">
        <text>S-ubiquitinyl-[E2 ubiquitin-conjugating enzyme]-L-cysteine + [acceptor protein]-L-lysine = [E2 ubiquitin-conjugating enzyme]-L-cysteine + N(6)-ubiquitinyl-[acceptor protein]-L-lysine.</text>
        <dbReference type="EC" id="2.3.2.27"/>
    </reaction>
</comment>
<dbReference type="InterPro" id="IPR017907">
    <property type="entry name" value="Znf_RING_CS"/>
</dbReference>
<dbReference type="PROSITE" id="PS50089">
    <property type="entry name" value="ZF_RING_2"/>
    <property type="match status" value="1"/>
</dbReference>
<dbReference type="FunFam" id="3.30.40.10:FF:000362">
    <property type="entry name" value="E3 ubiquitin-protein ligase TRIM56"/>
    <property type="match status" value="1"/>
</dbReference>
<dbReference type="GeneID" id="109479011"/>
<dbReference type="Gene3D" id="2.120.10.30">
    <property type="entry name" value="TolB, C-terminal domain"/>
    <property type="match status" value="1"/>
</dbReference>
<feature type="domain" description="B box-type" evidence="13">
    <location>
        <begin position="90"/>
        <end position="138"/>
    </location>
</feature>
<dbReference type="SUPFAM" id="SSF81296">
    <property type="entry name" value="E set domains"/>
    <property type="match status" value="1"/>
</dbReference>
<evidence type="ECO:0000259" key="12">
    <source>
        <dbReference type="PROSITE" id="PS50089"/>
    </source>
</evidence>